<reference evidence="3 4" key="1">
    <citation type="submission" date="2015-03" db="EMBL/GenBank/DDBJ databases">
        <title>Genome sequencing of Methylobacterium variabile DSM 16961.</title>
        <authorList>
            <person name="Chaudhry V."/>
            <person name="Patil P.B."/>
        </authorList>
    </citation>
    <scope>NUCLEOTIDE SEQUENCE [LARGE SCALE GENOMIC DNA]</scope>
    <source>
        <strain evidence="3 4">DSM 16961</strain>
    </source>
</reference>
<dbReference type="PIRSF" id="PIRSF004638">
    <property type="entry name" value="UCP004638"/>
    <property type="match status" value="1"/>
</dbReference>
<keyword evidence="1 2" id="KW-0472">Membrane</keyword>
<dbReference type="GO" id="GO:0046872">
    <property type="term" value="F:metal ion binding"/>
    <property type="evidence" value="ECO:0007669"/>
    <property type="project" value="UniProtKB-UniRule"/>
</dbReference>
<dbReference type="RefSeq" id="WP_048444388.1">
    <property type="nucleotide sequence ID" value="NZ_LABY01000073.1"/>
</dbReference>
<dbReference type="GO" id="GO:0006782">
    <property type="term" value="P:protoporphyrinogen IX biosynthetic process"/>
    <property type="evidence" value="ECO:0007669"/>
    <property type="project" value="UniProtKB-UniRule"/>
</dbReference>
<feature type="transmembrane region" description="Helical" evidence="2">
    <location>
        <begin position="55"/>
        <end position="79"/>
    </location>
</feature>
<feature type="transmembrane region" description="Helical" evidence="2">
    <location>
        <begin position="85"/>
        <end position="104"/>
    </location>
</feature>
<feature type="transmembrane region" description="Helical" evidence="2">
    <location>
        <begin position="116"/>
        <end position="135"/>
    </location>
</feature>
<keyword evidence="1" id="KW-0408">Iron</keyword>
<keyword evidence="1" id="KW-0479">Metal-binding</keyword>
<comment type="similarity">
    <text evidence="1">Belongs to the HemJ family.</text>
</comment>
<evidence type="ECO:0000313" key="4">
    <source>
        <dbReference type="Proteomes" id="UP000035955"/>
    </source>
</evidence>
<comment type="catalytic activity">
    <reaction evidence="1">
        <text>protoporphyrinogen IX + 3 A = protoporphyrin IX + 3 AH2</text>
        <dbReference type="Rhea" id="RHEA:62000"/>
        <dbReference type="ChEBI" id="CHEBI:13193"/>
        <dbReference type="ChEBI" id="CHEBI:17499"/>
        <dbReference type="ChEBI" id="CHEBI:57306"/>
        <dbReference type="ChEBI" id="CHEBI:57307"/>
    </reaction>
</comment>
<keyword evidence="4" id="KW-1185">Reference proteome</keyword>
<evidence type="ECO:0000313" key="3">
    <source>
        <dbReference type="EMBL" id="KMO38411.1"/>
    </source>
</evidence>
<comment type="function">
    <text evidence="1">Catalyzes the oxidation of protoporphyrinogen IX to protoporphyrin IX.</text>
</comment>
<name>A0A0J6VH63_9HYPH</name>
<keyword evidence="1" id="KW-0349">Heme</keyword>
<evidence type="ECO:0000256" key="1">
    <source>
        <dbReference type="PIRNR" id="PIRNR004638"/>
    </source>
</evidence>
<dbReference type="EMBL" id="LABY01000073">
    <property type="protein sequence ID" value="KMO38411.1"/>
    <property type="molecule type" value="Genomic_DNA"/>
</dbReference>
<dbReference type="GO" id="GO:0070818">
    <property type="term" value="F:protoporphyrinogen oxidase activity"/>
    <property type="evidence" value="ECO:0007669"/>
    <property type="project" value="UniProtKB-UniRule"/>
</dbReference>
<dbReference type="Proteomes" id="UP000035955">
    <property type="component" value="Unassembled WGS sequence"/>
</dbReference>
<comment type="cofactor">
    <cofactor evidence="1">
        <name>heme b</name>
        <dbReference type="ChEBI" id="CHEBI:60344"/>
    </cofactor>
    <text evidence="1">Binds 1 heme b (iron(II)-protoporphyrin IX) group per subunit.</text>
</comment>
<keyword evidence="2" id="KW-0812">Transmembrane</keyword>
<keyword evidence="1" id="KW-1003">Cell membrane</keyword>
<proteinExistence type="inferred from homology"/>
<dbReference type="EC" id="1.3.99.-" evidence="1"/>
<dbReference type="OrthoDB" id="8367737at2"/>
<dbReference type="UniPathway" id="UPA00251">
    <property type="reaction ID" value="UER00324"/>
</dbReference>
<dbReference type="InterPro" id="IPR005265">
    <property type="entry name" value="HemJ-like"/>
</dbReference>
<protein>
    <recommendedName>
        <fullName evidence="1">Protoporphyrinogen IX oxidase</fullName>
        <ecNumber evidence="1">1.3.99.-</ecNumber>
    </recommendedName>
</protein>
<dbReference type="AlphaFoldDB" id="A0A0J6VH63"/>
<feature type="transmembrane region" description="Helical" evidence="2">
    <location>
        <begin position="12"/>
        <end position="34"/>
    </location>
</feature>
<dbReference type="GO" id="GO:0005886">
    <property type="term" value="C:plasma membrane"/>
    <property type="evidence" value="ECO:0007669"/>
    <property type="project" value="UniProtKB-UniRule"/>
</dbReference>
<keyword evidence="2" id="KW-1133">Transmembrane helix</keyword>
<accession>A0A0J6VH63</accession>
<evidence type="ECO:0000256" key="2">
    <source>
        <dbReference type="SAM" id="Phobius"/>
    </source>
</evidence>
<dbReference type="PATRIC" id="fig|298794.3.peg.7057"/>
<organism evidence="3 4">
    <name type="scientific">Methylobacterium variabile</name>
    <dbReference type="NCBI Taxonomy" id="298794"/>
    <lineage>
        <taxon>Bacteria</taxon>
        <taxon>Pseudomonadati</taxon>
        <taxon>Pseudomonadota</taxon>
        <taxon>Alphaproteobacteria</taxon>
        <taxon>Hyphomicrobiales</taxon>
        <taxon>Methylobacteriaceae</taxon>
        <taxon>Methylobacterium</taxon>
    </lineage>
</organism>
<comment type="caution">
    <text evidence="3">The sequence shown here is derived from an EMBL/GenBank/DDBJ whole genome shotgun (WGS) entry which is preliminary data.</text>
</comment>
<dbReference type="Pfam" id="PF03653">
    <property type="entry name" value="UPF0093"/>
    <property type="match status" value="1"/>
</dbReference>
<sequence>MTLADAYPWLKALHVACALLFVGGVVAGGLLLAAGRAAADRIAPLAPVLRRWDRVVTVPAMLGVWAFGLGLAVSGGWFAEGWLRAKLVLVVVLSAVHGLQSGQVRRLAMGHGVKPVRVSALVVPAVVIIAVLAVIKP</sequence>
<comment type="pathway">
    <text evidence="1">Porphyrin-containing compound metabolism; protoporphyrin-IX biosynthesis; protoporphyrin-IX from protoporphyrinogen-IX: step 1/1.</text>
</comment>
<gene>
    <name evidence="3" type="ORF">VQ02_11815</name>
</gene>